<reference evidence="1 2" key="1">
    <citation type="journal article" date="2017" name="Int. J. Syst. Evol. Microbiol.">
        <title>Mycobacterium talmoniae sp. nov., a slowly growing mycobacterium isolated from human respiratory samples.</title>
        <authorList>
            <person name="Davidson R.M."/>
            <person name="DeGroote M.A."/>
            <person name="Marola J.L."/>
            <person name="Buss S."/>
            <person name="Jones V."/>
            <person name="McNeil M.R."/>
            <person name="Freifeld A.G."/>
            <person name="Elaine Epperson L."/>
            <person name="Hasan N.A."/>
            <person name="Jackson M."/>
            <person name="Iwen P.C."/>
            <person name="Salfinger M."/>
            <person name="Strong M."/>
        </authorList>
    </citation>
    <scope>NUCLEOTIDE SEQUENCE [LARGE SCALE GENOMIC DNA]</scope>
    <source>
        <strain evidence="1 2">ATCC BAA-2683</strain>
    </source>
</reference>
<organism evidence="1 2">
    <name type="scientific">Mycobacterium talmoniae</name>
    <dbReference type="NCBI Taxonomy" id="1858794"/>
    <lineage>
        <taxon>Bacteria</taxon>
        <taxon>Bacillati</taxon>
        <taxon>Actinomycetota</taxon>
        <taxon>Actinomycetes</taxon>
        <taxon>Mycobacteriales</taxon>
        <taxon>Mycobacteriaceae</taxon>
        <taxon>Mycobacterium</taxon>
    </lineage>
</organism>
<dbReference type="AlphaFoldDB" id="A0A2S8BCA5"/>
<evidence type="ECO:0000313" key="2">
    <source>
        <dbReference type="Proteomes" id="UP000238296"/>
    </source>
</evidence>
<accession>A0A2S8BCA5</accession>
<sequence>MPADLLLPPPRTTFDPTLPDSIATPYPDLEAHPVSVPLRVRRAA</sequence>
<evidence type="ECO:0000313" key="1">
    <source>
        <dbReference type="EMBL" id="PQM44297.1"/>
    </source>
</evidence>
<dbReference type="RefSeq" id="WP_278184961.1">
    <property type="nucleotide sequence ID" value="NZ_MLQM01000121.1"/>
</dbReference>
<comment type="caution">
    <text evidence="1">The sequence shown here is derived from an EMBL/GenBank/DDBJ whole genome shotgun (WGS) entry which is preliminary data.</text>
</comment>
<dbReference type="Proteomes" id="UP000238296">
    <property type="component" value="Unassembled WGS sequence"/>
</dbReference>
<protein>
    <submittedName>
        <fullName evidence="1">Uncharacterized protein</fullName>
    </submittedName>
</protein>
<dbReference type="EMBL" id="PPEA01000860">
    <property type="protein sequence ID" value="PQM44297.1"/>
    <property type="molecule type" value="Genomic_DNA"/>
</dbReference>
<gene>
    <name evidence="1" type="ORF">C1Y40_05543</name>
</gene>
<name>A0A2S8BCA5_9MYCO</name>
<proteinExistence type="predicted"/>